<sequence length="486" mass="53577">MKKTIKFLFALTAMFSLAVGCSDDDSITEPEVPSEVEMTSFGFYAEDNATTLFSDYVIEDVTTTDIAISLPDGADLTSLIARFTTTEGDVVKIGAVEQVSGTTANNFSAPIEYLVSEGITNKIYTVTVGKLASSVWSLLSTYSEDTITETALQINPTTSIPYVAYISDRDASDDQKMNLISYDGTSWTRTGTTDFSDYRASSVDLKFSETGTPFISFLEYTEIRQASIMSYENDTWSYVGGTPFTEVKAGANTVAITSDNSIYGFYTNDVSGDDNRRNVFARSFEANTWSDLTIAGRSGFARELKTKVIGDVIYLAILDYGEGQAISVFKYNNGTWTTLADKMKESEENTVYYYNIALDVDQQGNVYVAYAENNGPDTDYQLRVKKYDATASAWSTLGDLIVTTNTRDFDIAVDKYNNAMLFYQNDNGTPVFLPFDSDVNNWGTPVVFADADASDLKIEVAPNGLSYASYIANDILNLYKFDSPEN</sequence>
<feature type="signal peptide" evidence="1">
    <location>
        <begin position="1"/>
        <end position="18"/>
    </location>
</feature>
<name>A0A0P0CDJ0_9FLAO</name>
<evidence type="ECO:0000256" key="1">
    <source>
        <dbReference type="SAM" id="SignalP"/>
    </source>
</evidence>
<dbReference type="Proteomes" id="UP000057981">
    <property type="component" value="Chromosome"/>
</dbReference>
<evidence type="ECO:0000313" key="3">
    <source>
        <dbReference type="Proteomes" id="UP000057981"/>
    </source>
</evidence>
<dbReference type="RefSeq" id="WP_054724280.1">
    <property type="nucleotide sequence ID" value="NZ_CP012898.1"/>
</dbReference>
<proteinExistence type="predicted"/>
<dbReference type="PROSITE" id="PS51257">
    <property type="entry name" value="PROKAR_LIPOPROTEIN"/>
    <property type="match status" value="1"/>
</dbReference>
<dbReference type="SUPFAM" id="SSF89372">
    <property type="entry name" value="Fucose-specific lectin"/>
    <property type="match status" value="1"/>
</dbReference>
<dbReference type="Gene3D" id="2.60.40.2340">
    <property type="match status" value="1"/>
</dbReference>
<feature type="chain" id="PRO_5006042525" evidence="1">
    <location>
        <begin position="19"/>
        <end position="486"/>
    </location>
</feature>
<dbReference type="EMBL" id="CP012898">
    <property type="protein sequence ID" value="ALJ03993.1"/>
    <property type="molecule type" value="Genomic_DNA"/>
</dbReference>
<keyword evidence="1" id="KW-0732">Signal</keyword>
<dbReference type="KEGG" id="ahz:APS56_01965"/>
<evidence type="ECO:0000313" key="2">
    <source>
        <dbReference type="EMBL" id="ALJ03993.1"/>
    </source>
</evidence>
<reference evidence="2 3" key="1">
    <citation type="submission" date="2015-10" db="EMBL/GenBank/DDBJ databases">
        <authorList>
            <person name="Gilbert D.G."/>
        </authorList>
    </citation>
    <scope>NUCLEOTIDE SEQUENCE [LARGE SCALE GENOMIC DNA]</scope>
    <source>
        <strain evidence="3">HZ-22</strain>
    </source>
</reference>
<dbReference type="AlphaFoldDB" id="A0A0P0CDJ0"/>
<protein>
    <submittedName>
        <fullName evidence="2">Uncharacterized protein</fullName>
    </submittedName>
</protein>
<dbReference type="Gene3D" id="2.120.10.80">
    <property type="entry name" value="Kelch-type beta propeller"/>
    <property type="match status" value="1"/>
</dbReference>
<gene>
    <name evidence="2" type="ORF">APS56_01965</name>
</gene>
<dbReference type="STRING" id="1736674.APS56_01965"/>
<dbReference type="OrthoDB" id="789014at2"/>
<dbReference type="InterPro" id="IPR015915">
    <property type="entry name" value="Kelch-typ_b-propeller"/>
</dbReference>
<organism evidence="2 3">
    <name type="scientific">Pseudalgibacter alginicilyticus</name>
    <dbReference type="NCBI Taxonomy" id="1736674"/>
    <lineage>
        <taxon>Bacteria</taxon>
        <taxon>Pseudomonadati</taxon>
        <taxon>Bacteroidota</taxon>
        <taxon>Flavobacteriia</taxon>
        <taxon>Flavobacteriales</taxon>
        <taxon>Flavobacteriaceae</taxon>
        <taxon>Pseudalgibacter</taxon>
    </lineage>
</organism>
<accession>A0A0P0CDJ0</accession>
<keyword evidence="3" id="KW-1185">Reference proteome</keyword>